<reference evidence="2 3" key="1">
    <citation type="submission" date="2021-06" db="EMBL/GenBank/DDBJ databases">
        <title>Caerostris darwini draft genome.</title>
        <authorList>
            <person name="Kono N."/>
            <person name="Arakawa K."/>
        </authorList>
    </citation>
    <scope>NUCLEOTIDE SEQUENCE [LARGE SCALE GENOMIC DNA]</scope>
</reference>
<protein>
    <submittedName>
        <fullName evidence="2">Uncharacterized protein</fullName>
    </submittedName>
</protein>
<dbReference type="EMBL" id="BPLQ01006336">
    <property type="protein sequence ID" value="GIY21673.1"/>
    <property type="molecule type" value="Genomic_DNA"/>
</dbReference>
<gene>
    <name evidence="2" type="ORF">CDAR_124581</name>
</gene>
<dbReference type="Proteomes" id="UP001054837">
    <property type="component" value="Unassembled WGS sequence"/>
</dbReference>
<organism evidence="2 3">
    <name type="scientific">Caerostris darwini</name>
    <dbReference type="NCBI Taxonomy" id="1538125"/>
    <lineage>
        <taxon>Eukaryota</taxon>
        <taxon>Metazoa</taxon>
        <taxon>Ecdysozoa</taxon>
        <taxon>Arthropoda</taxon>
        <taxon>Chelicerata</taxon>
        <taxon>Arachnida</taxon>
        <taxon>Araneae</taxon>
        <taxon>Araneomorphae</taxon>
        <taxon>Entelegynae</taxon>
        <taxon>Araneoidea</taxon>
        <taxon>Araneidae</taxon>
        <taxon>Caerostris</taxon>
    </lineage>
</organism>
<sequence length="111" mass="12365">MVRVATHLKDFPDVQIRRILILMYSENTVLHPPISIFVTSTNVLSPLKGCKVTGVMLEDGRWEQSIRNFLLEISESGFFLQDKVISPVPNPQSGIPGYHSSSCHSNRPASS</sequence>
<evidence type="ECO:0000256" key="1">
    <source>
        <dbReference type="SAM" id="MobiDB-lite"/>
    </source>
</evidence>
<name>A0AAV4RIE8_9ARAC</name>
<evidence type="ECO:0000313" key="2">
    <source>
        <dbReference type="EMBL" id="GIY21673.1"/>
    </source>
</evidence>
<feature type="region of interest" description="Disordered" evidence="1">
    <location>
        <begin position="90"/>
        <end position="111"/>
    </location>
</feature>
<evidence type="ECO:0000313" key="3">
    <source>
        <dbReference type="Proteomes" id="UP001054837"/>
    </source>
</evidence>
<comment type="caution">
    <text evidence="2">The sequence shown here is derived from an EMBL/GenBank/DDBJ whole genome shotgun (WGS) entry which is preliminary data.</text>
</comment>
<feature type="compositionally biased region" description="Polar residues" evidence="1">
    <location>
        <begin position="99"/>
        <end position="111"/>
    </location>
</feature>
<dbReference type="AlphaFoldDB" id="A0AAV4RIE8"/>
<accession>A0AAV4RIE8</accession>
<proteinExistence type="predicted"/>
<keyword evidence="3" id="KW-1185">Reference proteome</keyword>